<dbReference type="Gene3D" id="1.10.287.130">
    <property type="match status" value="1"/>
</dbReference>
<evidence type="ECO:0000313" key="10">
    <source>
        <dbReference type="EMBL" id="WGV23331.1"/>
    </source>
</evidence>
<dbReference type="PANTHER" id="PTHR43711:SF31">
    <property type="entry name" value="HISTIDINE KINASE"/>
    <property type="match status" value="1"/>
</dbReference>
<dbReference type="PANTHER" id="PTHR43711">
    <property type="entry name" value="TWO-COMPONENT HISTIDINE KINASE"/>
    <property type="match status" value="1"/>
</dbReference>
<evidence type="ECO:0000256" key="3">
    <source>
        <dbReference type="ARBA" id="ARBA00022553"/>
    </source>
</evidence>
<dbReference type="RefSeq" id="WP_281480656.1">
    <property type="nucleotide sequence ID" value="NZ_CP124543.1"/>
</dbReference>
<feature type="domain" description="Histidine kinase" evidence="9">
    <location>
        <begin position="274"/>
        <end position="491"/>
    </location>
</feature>
<evidence type="ECO:0000256" key="7">
    <source>
        <dbReference type="ARBA" id="ARBA00055745"/>
    </source>
</evidence>
<keyword evidence="11" id="KW-1185">Reference proteome</keyword>
<feature type="region of interest" description="Disordered" evidence="8">
    <location>
        <begin position="91"/>
        <end position="115"/>
    </location>
</feature>
<evidence type="ECO:0000256" key="8">
    <source>
        <dbReference type="SAM" id="MobiDB-lite"/>
    </source>
</evidence>
<dbReference type="InterPro" id="IPR004358">
    <property type="entry name" value="Sig_transdc_His_kin-like_C"/>
</dbReference>
<dbReference type="KEGG" id="hbq:QI031_16010"/>
<dbReference type="SMART" id="SM00387">
    <property type="entry name" value="HATPase_c"/>
    <property type="match status" value="1"/>
</dbReference>
<evidence type="ECO:0000259" key="9">
    <source>
        <dbReference type="PROSITE" id="PS50109"/>
    </source>
</evidence>
<dbReference type="SUPFAM" id="SSF47384">
    <property type="entry name" value="Homodimeric domain of signal transducing histidine kinase"/>
    <property type="match status" value="1"/>
</dbReference>
<evidence type="ECO:0000256" key="6">
    <source>
        <dbReference type="ARBA" id="ARBA00023012"/>
    </source>
</evidence>
<dbReference type="Pfam" id="PF02518">
    <property type="entry name" value="HATPase_c"/>
    <property type="match status" value="1"/>
</dbReference>
<dbReference type="FunFam" id="3.30.565.10:FF:000006">
    <property type="entry name" value="Sensor histidine kinase WalK"/>
    <property type="match status" value="1"/>
</dbReference>
<dbReference type="InterPro" id="IPR019278">
    <property type="entry name" value="DICT_dom"/>
</dbReference>
<sequence length="500" mass="56349">MNDSPRQDLSFYQLALGVEASPQPLPLNPATLLSLVRSQIDLLIEQQIVATFWVKLPPGKIWRTELVRYQSSLGASATIYNCQVGERRISKSKEVENLSPPPRSVQSGSRSHPGQWENMQEELTSPLHDIRVQLLPQRQIRREYFLLVLSPQFCSLILAHRPLKRRQTQVFKKVNSKKTSSLLTITTTEGKVVQQVLNGIKQAINLEFSSVIKPTDLICSSISKPAIINQLLIKQLQRQDEISRQNKTVQINKMQQQNQKLRHQDQLKDKYLSNVCQEMRTPLTHMKTALSLLNSPTLKPPQRQRYLQMLNNQCDRQSTLITGLLDMVDLEHNLDKTTLELVNLADVVPGVVSTYQPVAKEKGITLAYIVSTELPLVWSVVGRLRQIVINLLHNSVKFTPNGGQVLVKAHVRGDYVQLEFRDTGIGIAESEIPKIFDCFYRVRSGVSEDLGGAGLGLTIVKRLLWRCGGSIYVKSKPDEGSTFIVQLVSARNITQAIATE</sequence>
<feature type="compositionally biased region" description="Polar residues" evidence="8">
    <location>
        <begin position="104"/>
        <end position="115"/>
    </location>
</feature>
<protein>
    <recommendedName>
        <fullName evidence="2">histidine kinase</fullName>
        <ecNumber evidence="2">2.7.13.3</ecNumber>
    </recommendedName>
</protein>
<dbReference type="InterPro" id="IPR050736">
    <property type="entry name" value="Sensor_HK_Regulatory"/>
</dbReference>
<keyword evidence="5" id="KW-0418">Kinase</keyword>
<dbReference type="Proteomes" id="UP001223520">
    <property type="component" value="Chromosome"/>
</dbReference>
<reference evidence="10 11" key="1">
    <citation type="journal article" date="2023" name="Limnol Oceanogr Lett">
        <title>Environmental adaptations by the intertidal Antarctic cyanobacterium Halotia branconii CENA392 as revealed using long-read genome sequencing.</title>
        <authorList>
            <person name="Dextro R.B."/>
            <person name="Delbaje E."/>
            <person name="Freitas P.N.N."/>
            <person name="Geraldes V."/>
            <person name="Pinto E."/>
            <person name="Long P.F."/>
            <person name="Fiore M.F."/>
        </authorList>
    </citation>
    <scope>NUCLEOTIDE SEQUENCE [LARGE SCALE GENOMIC DNA]</scope>
    <source>
        <strain evidence="10 11">CENA392</strain>
    </source>
</reference>
<dbReference type="EC" id="2.7.13.3" evidence="2"/>
<dbReference type="SUPFAM" id="SSF55874">
    <property type="entry name" value="ATPase domain of HSP90 chaperone/DNA topoisomerase II/histidine kinase"/>
    <property type="match status" value="1"/>
</dbReference>
<keyword evidence="3" id="KW-0597">Phosphoprotein</keyword>
<evidence type="ECO:0000313" key="11">
    <source>
        <dbReference type="Proteomes" id="UP001223520"/>
    </source>
</evidence>
<dbReference type="CDD" id="cd00082">
    <property type="entry name" value="HisKA"/>
    <property type="match status" value="1"/>
</dbReference>
<evidence type="ECO:0000256" key="4">
    <source>
        <dbReference type="ARBA" id="ARBA00022679"/>
    </source>
</evidence>
<evidence type="ECO:0000256" key="1">
    <source>
        <dbReference type="ARBA" id="ARBA00000085"/>
    </source>
</evidence>
<accession>A0AAJ6NMV8</accession>
<dbReference type="InterPro" id="IPR003661">
    <property type="entry name" value="HisK_dim/P_dom"/>
</dbReference>
<comment type="function">
    <text evidence="7">Photoreceptor which exists in two forms that are reversibly interconvertible by light: the R form that absorbs maximally in the red region of the spectrum and the FR form that absorbs maximally in the far-red region.</text>
</comment>
<comment type="catalytic activity">
    <reaction evidence="1">
        <text>ATP + protein L-histidine = ADP + protein N-phospho-L-histidine.</text>
        <dbReference type="EC" id="2.7.13.3"/>
    </reaction>
</comment>
<dbReference type="SMART" id="SM00388">
    <property type="entry name" value="HisKA"/>
    <property type="match status" value="1"/>
</dbReference>
<evidence type="ECO:0000256" key="5">
    <source>
        <dbReference type="ARBA" id="ARBA00022777"/>
    </source>
</evidence>
<gene>
    <name evidence="10" type="ORF">QI031_16010</name>
</gene>
<keyword evidence="6" id="KW-0902">Two-component regulatory system</keyword>
<dbReference type="InterPro" id="IPR036890">
    <property type="entry name" value="HATPase_C_sf"/>
</dbReference>
<dbReference type="PROSITE" id="PS50109">
    <property type="entry name" value="HIS_KIN"/>
    <property type="match status" value="1"/>
</dbReference>
<dbReference type="Pfam" id="PF00512">
    <property type="entry name" value="HisKA"/>
    <property type="match status" value="1"/>
</dbReference>
<dbReference type="EMBL" id="CP124543">
    <property type="protein sequence ID" value="WGV23331.1"/>
    <property type="molecule type" value="Genomic_DNA"/>
</dbReference>
<dbReference type="GO" id="GO:0000155">
    <property type="term" value="F:phosphorelay sensor kinase activity"/>
    <property type="evidence" value="ECO:0007669"/>
    <property type="project" value="InterPro"/>
</dbReference>
<dbReference type="Gene3D" id="3.30.565.10">
    <property type="entry name" value="Histidine kinase-like ATPase, C-terminal domain"/>
    <property type="match status" value="1"/>
</dbReference>
<organism evidence="10 11">
    <name type="scientific">Halotia branconii CENA392</name>
    <dbReference type="NCBI Taxonomy" id="1539056"/>
    <lineage>
        <taxon>Bacteria</taxon>
        <taxon>Bacillati</taxon>
        <taxon>Cyanobacteriota</taxon>
        <taxon>Cyanophyceae</taxon>
        <taxon>Nostocales</taxon>
        <taxon>Nodulariaceae</taxon>
        <taxon>Halotia</taxon>
    </lineage>
</organism>
<dbReference type="PRINTS" id="PR00344">
    <property type="entry name" value="BCTRLSENSOR"/>
</dbReference>
<proteinExistence type="predicted"/>
<dbReference type="Pfam" id="PF10069">
    <property type="entry name" value="DICT"/>
    <property type="match status" value="1"/>
</dbReference>
<dbReference type="AlphaFoldDB" id="A0AAJ6NMV8"/>
<keyword evidence="4" id="KW-0808">Transferase</keyword>
<evidence type="ECO:0000256" key="2">
    <source>
        <dbReference type="ARBA" id="ARBA00012438"/>
    </source>
</evidence>
<dbReference type="InterPro" id="IPR005467">
    <property type="entry name" value="His_kinase_dom"/>
</dbReference>
<dbReference type="InterPro" id="IPR003594">
    <property type="entry name" value="HATPase_dom"/>
</dbReference>
<dbReference type="InterPro" id="IPR036097">
    <property type="entry name" value="HisK_dim/P_sf"/>
</dbReference>
<name>A0AAJ6NMV8_9CYAN</name>